<dbReference type="AlphaFoldDB" id="A0A6L2MJX9"/>
<feature type="region of interest" description="Disordered" evidence="1">
    <location>
        <begin position="191"/>
        <end position="213"/>
    </location>
</feature>
<reference evidence="2" key="1">
    <citation type="journal article" date="2019" name="Sci. Rep.">
        <title>Draft genome of Tanacetum cinerariifolium, the natural source of mosquito coil.</title>
        <authorList>
            <person name="Yamashiro T."/>
            <person name="Shiraishi A."/>
            <person name="Satake H."/>
            <person name="Nakayama K."/>
        </authorList>
    </citation>
    <scope>NUCLEOTIDE SEQUENCE</scope>
</reference>
<accession>A0A6L2MJX9</accession>
<sequence length="322" mass="35648">MPTASAARRRKGVVIRDPKEIATPSVLVHSEPKSKDKGKGILVEEPKPLKKQAQIEQDEAYVRELAAGLNANINWNEVIEQEKAAKKQKLDEEVEELKTYLQIVPNDEDDVYTKATPLALKLRAASPSPIPPPRIRRARISVRPQTQLSAATEALIAVVVIPLPPLPLPSPPLLLPATNHREDVLEADRQIQQGHDKTREPDPARDPTPHDRLADAGSSCVLYFLVILKKMPPQRTAATTTPMTDAQIKELIAQEVATVLAEYEATQCRLPGLIQGSVMASKPKTMQDAIEFATNLMDQKICTFADRQAKNKRELDDNSKNN</sequence>
<organism evidence="2">
    <name type="scientific">Tanacetum cinerariifolium</name>
    <name type="common">Dalmatian daisy</name>
    <name type="synonym">Chrysanthemum cinerariifolium</name>
    <dbReference type="NCBI Taxonomy" id="118510"/>
    <lineage>
        <taxon>Eukaryota</taxon>
        <taxon>Viridiplantae</taxon>
        <taxon>Streptophyta</taxon>
        <taxon>Embryophyta</taxon>
        <taxon>Tracheophyta</taxon>
        <taxon>Spermatophyta</taxon>
        <taxon>Magnoliopsida</taxon>
        <taxon>eudicotyledons</taxon>
        <taxon>Gunneridae</taxon>
        <taxon>Pentapetalae</taxon>
        <taxon>asterids</taxon>
        <taxon>campanulids</taxon>
        <taxon>Asterales</taxon>
        <taxon>Asteraceae</taxon>
        <taxon>Asteroideae</taxon>
        <taxon>Anthemideae</taxon>
        <taxon>Anthemidinae</taxon>
        <taxon>Tanacetum</taxon>
    </lineage>
</organism>
<gene>
    <name evidence="2" type="ORF">Tci_046221</name>
</gene>
<evidence type="ECO:0000313" key="2">
    <source>
        <dbReference type="EMBL" id="GEU74243.1"/>
    </source>
</evidence>
<evidence type="ECO:0008006" key="3">
    <source>
        <dbReference type="Google" id="ProtNLM"/>
    </source>
</evidence>
<protein>
    <recommendedName>
        <fullName evidence="3">Reverse transcriptase domain-containing protein</fullName>
    </recommendedName>
</protein>
<proteinExistence type="predicted"/>
<dbReference type="EMBL" id="BKCJ010006850">
    <property type="protein sequence ID" value="GEU74243.1"/>
    <property type="molecule type" value="Genomic_DNA"/>
</dbReference>
<comment type="caution">
    <text evidence="2">The sequence shown here is derived from an EMBL/GenBank/DDBJ whole genome shotgun (WGS) entry which is preliminary data.</text>
</comment>
<name>A0A6L2MJX9_TANCI</name>
<evidence type="ECO:0000256" key="1">
    <source>
        <dbReference type="SAM" id="MobiDB-lite"/>
    </source>
</evidence>